<dbReference type="EMBL" id="CM004396">
    <property type="protein sequence ID" value="KAG8645597.1"/>
    <property type="molecule type" value="Genomic_DNA"/>
</dbReference>
<reference evidence="2" key="1">
    <citation type="journal article" date="2016" name="Nat. Biotechnol.">
        <title>Sequencing wild and cultivated cassava and related species reveals extensive interspecific hybridization and genetic diversity.</title>
        <authorList>
            <person name="Bredeson J.V."/>
            <person name="Lyons J.B."/>
            <person name="Prochnik S.E."/>
            <person name="Wu G.A."/>
            <person name="Ha C.M."/>
            <person name="Edsinger-Gonzales E."/>
            <person name="Grimwood J."/>
            <person name="Schmutz J."/>
            <person name="Rabbi I.Y."/>
            <person name="Egesi C."/>
            <person name="Nauluvula P."/>
            <person name="Lebot V."/>
            <person name="Ndunguru J."/>
            <person name="Mkamilo G."/>
            <person name="Bart R.S."/>
            <person name="Setter T.L."/>
            <person name="Gleadow R.M."/>
            <person name="Kulakow P."/>
            <person name="Ferguson M.E."/>
            <person name="Rounsley S."/>
            <person name="Rokhsar D.S."/>
        </authorList>
    </citation>
    <scope>NUCLEOTIDE SEQUENCE [LARGE SCALE GENOMIC DNA]</scope>
    <source>
        <strain evidence="2">cv. AM560-2</strain>
    </source>
</reference>
<gene>
    <name evidence="1" type="ORF">MANES_10G076601v8</name>
</gene>
<evidence type="ECO:0000313" key="2">
    <source>
        <dbReference type="Proteomes" id="UP000091857"/>
    </source>
</evidence>
<comment type="caution">
    <text evidence="1">The sequence shown here is derived from an EMBL/GenBank/DDBJ whole genome shotgun (WGS) entry which is preliminary data.</text>
</comment>
<protein>
    <submittedName>
        <fullName evidence="1">Uncharacterized protein</fullName>
    </submittedName>
</protein>
<sequence length="290" mass="33215">MAETNPIVSALRNNQTPPIIINQDSSVFSTSVILNKINYPLWSQIMEMRIGSSNKAGYLTGEVKKPPPEDPSYAIWVIENYKVKSWLIDSMDPLLMQRFILLSTAKEIWKAIAKTFYDELDETCLFELNRKSFSTTQNGGPLSIYYNELVAIFQEIDHKITSQEETVEGMVQLHSQWLGFESIFFLSGLDPEFDHVYREILRKDPKLNLESTYTYVQREYQQRQTMGGPSSGSTKTQSAKSNNFVCSYCGENGHSKQRCYEIIGYPEWNAYDGSHNRGPIKYGGQIITYS</sequence>
<proteinExistence type="predicted"/>
<organism evidence="1 2">
    <name type="scientific">Manihot esculenta</name>
    <name type="common">Cassava</name>
    <name type="synonym">Jatropha manihot</name>
    <dbReference type="NCBI Taxonomy" id="3983"/>
    <lineage>
        <taxon>Eukaryota</taxon>
        <taxon>Viridiplantae</taxon>
        <taxon>Streptophyta</taxon>
        <taxon>Embryophyta</taxon>
        <taxon>Tracheophyta</taxon>
        <taxon>Spermatophyta</taxon>
        <taxon>Magnoliopsida</taxon>
        <taxon>eudicotyledons</taxon>
        <taxon>Gunneridae</taxon>
        <taxon>Pentapetalae</taxon>
        <taxon>rosids</taxon>
        <taxon>fabids</taxon>
        <taxon>Malpighiales</taxon>
        <taxon>Euphorbiaceae</taxon>
        <taxon>Crotonoideae</taxon>
        <taxon>Manihoteae</taxon>
        <taxon>Manihot</taxon>
    </lineage>
</organism>
<dbReference type="Proteomes" id="UP000091857">
    <property type="component" value="Chromosome 10"/>
</dbReference>
<evidence type="ECO:0000313" key="1">
    <source>
        <dbReference type="EMBL" id="KAG8645597.1"/>
    </source>
</evidence>
<name>A0ACB7GZN9_MANES</name>
<keyword evidence="2" id="KW-1185">Reference proteome</keyword>
<accession>A0ACB7GZN9</accession>